<feature type="domain" description="SGNH hydrolase-type esterase N-terminal" evidence="4">
    <location>
        <begin position="25"/>
        <end position="175"/>
    </location>
</feature>
<dbReference type="InterPro" id="IPR036514">
    <property type="entry name" value="SGNH_hydro_sf"/>
</dbReference>
<evidence type="ECO:0000313" key="7">
    <source>
        <dbReference type="Proteomes" id="UP000023772"/>
    </source>
</evidence>
<dbReference type="OrthoDB" id="5624617at2"/>
<dbReference type="Pfam" id="PF13472">
    <property type="entry name" value="Lipase_GDSL_2"/>
    <property type="match status" value="1"/>
</dbReference>
<evidence type="ECO:0000313" key="8">
    <source>
        <dbReference type="Proteomes" id="UP000181981"/>
    </source>
</evidence>
<feature type="domain" description="SGNH hydrolase-type esterase" evidence="2">
    <location>
        <begin position="413"/>
        <end position="576"/>
    </location>
</feature>
<proteinExistence type="predicted"/>
<dbReference type="InterPro" id="IPR032740">
    <property type="entry name" value="GxDLY"/>
</dbReference>
<dbReference type="EMBL" id="CP007451">
    <property type="protein sequence ID" value="AHW58866.1"/>
    <property type="molecule type" value="Genomic_DNA"/>
</dbReference>
<dbReference type="SUPFAM" id="SSF52266">
    <property type="entry name" value="SGNH hydrolase"/>
    <property type="match status" value="2"/>
</dbReference>
<evidence type="ECO:0000259" key="2">
    <source>
        <dbReference type="Pfam" id="PF13472"/>
    </source>
</evidence>
<evidence type="ECO:0000313" key="5">
    <source>
        <dbReference type="EMBL" id="AHW58866.1"/>
    </source>
</evidence>
<dbReference type="HOGENOM" id="CLU_018094_0_0_10"/>
<dbReference type="Pfam" id="PF14607">
    <property type="entry name" value="GxDLY"/>
    <property type="match status" value="1"/>
</dbReference>
<dbReference type="Proteomes" id="UP000181981">
    <property type="component" value="Unassembled WGS sequence"/>
</dbReference>
<protein>
    <submittedName>
        <fullName evidence="5">Acetylhydrolase</fullName>
    </submittedName>
    <submittedName>
        <fullName evidence="6">Lysophospholipase L1</fullName>
    </submittedName>
</protein>
<dbReference type="Gene3D" id="3.40.50.1110">
    <property type="entry name" value="SGNH hydrolase"/>
    <property type="match status" value="2"/>
</dbReference>
<reference evidence="5 7" key="1">
    <citation type="submission" date="2014-03" db="EMBL/GenBank/DDBJ databases">
        <title>Complete genome sequence of a deeply braunched marine Bacteroidia bacterium Draconibacterium orientale type strain FH5T.</title>
        <authorList>
            <person name="Li X."/>
            <person name="Wang X."/>
            <person name="Xie Z."/>
            <person name="Du Z."/>
            <person name="Chen G."/>
        </authorList>
    </citation>
    <scope>NUCLEOTIDE SEQUENCE [LARGE SCALE GENOMIC DNA]</scope>
    <source>
        <strain evidence="5 7">FH5</strain>
    </source>
</reference>
<gene>
    <name evidence="5" type="ORF">FH5T_02695</name>
    <name evidence="6" type="ORF">SAMN05444285_1303</name>
</gene>
<reference evidence="6 8" key="2">
    <citation type="submission" date="2016-10" db="EMBL/GenBank/DDBJ databases">
        <authorList>
            <person name="de Groot N.N."/>
        </authorList>
    </citation>
    <scope>NUCLEOTIDE SEQUENCE [LARGE SCALE GENOMIC DNA]</scope>
    <source>
        <strain evidence="6 8">DSM 25947</strain>
    </source>
</reference>
<dbReference type="Pfam" id="PF14606">
    <property type="entry name" value="Lipase_GDSL_3"/>
    <property type="match status" value="1"/>
</dbReference>
<sequence>MKLRLNLILLALLISISGFAQNKEIKWWSPSENSFDVINGQGWTNGLESPYDRLPAKAKGTVRDAVWNLSKHTAGLKIRFRSNASEIKVKYQVGGNLNMAHMPSTGVSGLDLYAKNADGEWLCCRGHYSFGDTVTYTFRNITPNDNYHKLGREYHLYLPLYNSVRWMEIGVADEALFEPIPLRNEKPIVVYGTSIAQGGCASRPGMAWTSILEREMDNPLINLAFSGNGRLEDEVTQLLSEIDAKVYILDCLPNLTLGEKYSENDIYQKVMNTVKALRAKSSAPILLVEHPAYGFESSNKAQKEGTDRLNAAQSKAFADLMTESYTNITVLTQKELNLDLNSFVDGVHPTDRGMEQYALAYEKKLREFLNEPKGKISTTIPVTQSREPASYNWEARHNKLLELNKTNPPKVCFFGNSITHYWGGIPEDPRKNGADSWNKYLGDLSVHNFGFGWDRVENVLWRIYHEELDGFQAGQIVFMLGTNNLHLNTDEEIIAGLKLVYEAVKNRQSHARVLILGIYPRRDNEERVAGLNLKITQLAGEMQLDYSNPGTVLLQENGKIDESLFSDGLHPNADGYNKLAQKIRKLLTQQ</sequence>
<dbReference type="eggNOG" id="COG2755">
    <property type="taxonomic scope" value="Bacteria"/>
</dbReference>
<accession>X5DX80</accession>
<evidence type="ECO:0000313" key="6">
    <source>
        <dbReference type="EMBL" id="SET93155.1"/>
    </source>
</evidence>
<dbReference type="STRING" id="1168034.FH5T_02695"/>
<keyword evidence="7" id="KW-1185">Reference proteome</keyword>
<feature type="chain" id="PRO_5010515115" evidence="1">
    <location>
        <begin position="21"/>
        <end position="590"/>
    </location>
</feature>
<feature type="domain" description="SGNH hydrolase-type esterase" evidence="3">
    <location>
        <begin position="185"/>
        <end position="366"/>
    </location>
</feature>
<dbReference type="EMBL" id="FOHT01000030">
    <property type="protein sequence ID" value="SET93155.1"/>
    <property type="molecule type" value="Genomic_DNA"/>
</dbReference>
<evidence type="ECO:0000259" key="3">
    <source>
        <dbReference type="Pfam" id="PF14606"/>
    </source>
</evidence>
<dbReference type="PANTHER" id="PTHR30383">
    <property type="entry name" value="THIOESTERASE 1/PROTEASE 1/LYSOPHOSPHOLIPASE L1"/>
    <property type="match status" value="1"/>
</dbReference>
<dbReference type="Gene3D" id="2.60.120.260">
    <property type="entry name" value="Galactose-binding domain-like"/>
    <property type="match status" value="1"/>
</dbReference>
<dbReference type="InterPro" id="IPR051532">
    <property type="entry name" value="Ester_Hydrolysis_Enzymes"/>
</dbReference>
<dbReference type="GO" id="GO:0016788">
    <property type="term" value="F:hydrolase activity, acting on ester bonds"/>
    <property type="evidence" value="ECO:0007669"/>
    <property type="project" value="UniProtKB-ARBA"/>
</dbReference>
<evidence type="ECO:0000259" key="4">
    <source>
        <dbReference type="Pfam" id="PF14607"/>
    </source>
</evidence>
<dbReference type="InterPro" id="IPR013830">
    <property type="entry name" value="SGNH_hydro"/>
</dbReference>
<dbReference type="Proteomes" id="UP000023772">
    <property type="component" value="Chromosome"/>
</dbReference>
<feature type="signal peptide" evidence="1">
    <location>
        <begin position="1"/>
        <end position="20"/>
    </location>
</feature>
<name>X5DX80_9BACT</name>
<organism evidence="6 8">
    <name type="scientific">Draconibacterium orientale</name>
    <dbReference type="NCBI Taxonomy" id="1168034"/>
    <lineage>
        <taxon>Bacteria</taxon>
        <taxon>Pseudomonadati</taxon>
        <taxon>Bacteroidota</taxon>
        <taxon>Bacteroidia</taxon>
        <taxon>Marinilabiliales</taxon>
        <taxon>Prolixibacteraceae</taxon>
        <taxon>Draconibacterium</taxon>
    </lineage>
</organism>
<keyword evidence="1" id="KW-0732">Signal</keyword>
<dbReference type="AlphaFoldDB" id="X5DX80"/>
<dbReference type="RefSeq" id="WP_038555274.1">
    <property type="nucleotide sequence ID" value="NZ_FOHT01000030.1"/>
</dbReference>
<evidence type="ECO:0000256" key="1">
    <source>
        <dbReference type="SAM" id="SignalP"/>
    </source>
</evidence>
<dbReference type="KEGG" id="dori:FH5T_02695"/>